<dbReference type="Pfam" id="PF13676">
    <property type="entry name" value="TIR_2"/>
    <property type="match status" value="1"/>
</dbReference>
<dbReference type="Proteomes" id="UP000199671">
    <property type="component" value="Unassembled WGS sequence"/>
</dbReference>
<dbReference type="GO" id="GO:0007165">
    <property type="term" value="P:signal transduction"/>
    <property type="evidence" value="ECO:0007669"/>
    <property type="project" value="InterPro"/>
</dbReference>
<evidence type="ECO:0000313" key="3">
    <source>
        <dbReference type="Proteomes" id="UP000199671"/>
    </source>
</evidence>
<dbReference type="EMBL" id="FNHU01000003">
    <property type="protein sequence ID" value="SDM48047.1"/>
    <property type="molecule type" value="Genomic_DNA"/>
</dbReference>
<gene>
    <name evidence="2" type="ORF">SAMN04487766_10330</name>
</gene>
<dbReference type="InterPro" id="IPR035897">
    <property type="entry name" value="Toll_tir_struct_dom_sf"/>
</dbReference>
<sequence>MPNVKVFLSYNEGAAGGKAAQELHDKLSKMHVDAVMARHAILPGTDWEQAIRTELESSAALVSVGTKGYSARPWCQQEIGWALGRHVPILWIQYADGESPAGFLARTQALIADDPDQPEVIARDVMQWLAKQKNTREALVDSLLSALETSDSYRATRECAELLILTGTLSEDEWNRVTQAAVTNRQVRDAFEWIGEGRYRRRVTMLDWLKRHIGPLDP</sequence>
<protein>
    <submittedName>
        <fullName evidence="2">TIR domain-containing protein</fullName>
    </submittedName>
</protein>
<reference evidence="2 3" key="1">
    <citation type="submission" date="2016-10" db="EMBL/GenBank/DDBJ databases">
        <authorList>
            <person name="de Groot N.N."/>
        </authorList>
    </citation>
    <scope>NUCLEOTIDE SEQUENCE [LARGE SCALE GENOMIC DNA]</scope>
    <source>
        <strain evidence="2 3">KPR-7B</strain>
    </source>
</reference>
<evidence type="ECO:0000259" key="1">
    <source>
        <dbReference type="Pfam" id="PF13676"/>
    </source>
</evidence>
<dbReference type="Gene3D" id="3.40.50.10140">
    <property type="entry name" value="Toll/interleukin-1 receptor homology (TIR) domain"/>
    <property type="match status" value="1"/>
</dbReference>
<accession>A0A1G9TJX5</accession>
<name>A0A1G9TJX5_9ACTO</name>
<dbReference type="AlphaFoldDB" id="A0A1G9TJX5"/>
<dbReference type="InterPro" id="IPR000157">
    <property type="entry name" value="TIR_dom"/>
</dbReference>
<dbReference type="SUPFAM" id="SSF52200">
    <property type="entry name" value="Toll/Interleukin receptor TIR domain"/>
    <property type="match status" value="1"/>
</dbReference>
<dbReference type="RefSeq" id="WP_176760787.1">
    <property type="nucleotide sequence ID" value="NZ_FNHU01000003.1"/>
</dbReference>
<organism evidence="2 3">
    <name type="scientific">Actinomyces ruminicola</name>
    <dbReference type="NCBI Taxonomy" id="332524"/>
    <lineage>
        <taxon>Bacteria</taxon>
        <taxon>Bacillati</taxon>
        <taxon>Actinomycetota</taxon>
        <taxon>Actinomycetes</taxon>
        <taxon>Actinomycetales</taxon>
        <taxon>Actinomycetaceae</taxon>
        <taxon>Actinomyces</taxon>
    </lineage>
</organism>
<proteinExistence type="predicted"/>
<feature type="domain" description="TIR" evidence="1">
    <location>
        <begin position="6"/>
        <end position="107"/>
    </location>
</feature>
<evidence type="ECO:0000313" key="2">
    <source>
        <dbReference type="EMBL" id="SDM48047.1"/>
    </source>
</evidence>